<keyword evidence="2" id="KW-1185">Reference proteome</keyword>
<dbReference type="AlphaFoldDB" id="A0AAE3VHK8"/>
<dbReference type="EMBL" id="JAUSVL010000001">
    <property type="protein sequence ID" value="MDQ0290406.1"/>
    <property type="molecule type" value="Genomic_DNA"/>
</dbReference>
<gene>
    <name evidence="1" type="ORF">J3R75_002513</name>
</gene>
<dbReference type="NCBIfam" id="TIGR04073">
    <property type="entry name" value="exo_TIGR04073"/>
    <property type="match status" value="1"/>
</dbReference>
<dbReference type="RefSeq" id="WP_307261913.1">
    <property type="nucleotide sequence ID" value="NZ_JAUSVL010000001.1"/>
</dbReference>
<dbReference type="Proteomes" id="UP001238163">
    <property type="component" value="Unassembled WGS sequence"/>
</dbReference>
<dbReference type="InterPro" id="IPR023824">
    <property type="entry name" value="CHP04073_exosortase-affil"/>
</dbReference>
<proteinExistence type="predicted"/>
<sequence length="267" mass="30047">MTSLAAWAQDEREELDVNSFFVKGELYIWNRISDVFDVLRCGIGGGPGIGAEVALTEYGQLGAYTANVKGVDFPHFIPPLWLIQFYEKEPILNKHEGRYATVAYGPERKVSSESDDGAYFPRDRWDFRAQLHLALVHVYASVKGAEVGDFVAGIVGWDPSDDDMKLDPIAVRRPVDQLGRGLSNVLFGVFEVPANIMRVTESEGDLPGVTKGVGLGLWRFLCREAVGVVEVVTFPFGWEPIIAPEYIWQKNQDSTWRVYRPSFHKRY</sequence>
<evidence type="ECO:0000313" key="1">
    <source>
        <dbReference type="EMBL" id="MDQ0290406.1"/>
    </source>
</evidence>
<comment type="caution">
    <text evidence="1">The sequence shown here is derived from an EMBL/GenBank/DDBJ whole genome shotgun (WGS) entry which is preliminary data.</text>
</comment>
<protein>
    <submittedName>
        <fullName evidence="1">Exosortase-associated protein (TIGR04073 family)</fullName>
    </submittedName>
</protein>
<accession>A0AAE3VHK8</accession>
<organism evidence="1 2">
    <name type="scientific">Oligosphaera ethanolica</name>
    <dbReference type="NCBI Taxonomy" id="760260"/>
    <lineage>
        <taxon>Bacteria</taxon>
        <taxon>Pseudomonadati</taxon>
        <taxon>Lentisphaerota</taxon>
        <taxon>Oligosphaeria</taxon>
        <taxon>Oligosphaerales</taxon>
        <taxon>Oligosphaeraceae</taxon>
        <taxon>Oligosphaera</taxon>
    </lineage>
</organism>
<evidence type="ECO:0000313" key="2">
    <source>
        <dbReference type="Proteomes" id="UP001238163"/>
    </source>
</evidence>
<reference evidence="1" key="1">
    <citation type="submission" date="2023-07" db="EMBL/GenBank/DDBJ databases">
        <title>Genomic Encyclopedia of Type Strains, Phase IV (KMG-IV): sequencing the most valuable type-strain genomes for metagenomic binning, comparative biology and taxonomic classification.</title>
        <authorList>
            <person name="Goeker M."/>
        </authorList>
    </citation>
    <scope>NUCLEOTIDE SEQUENCE</scope>
    <source>
        <strain evidence="1">DSM 24202</strain>
    </source>
</reference>
<name>A0AAE3VHK8_9BACT</name>